<evidence type="ECO:0008006" key="4">
    <source>
        <dbReference type="Google" id="ProtNLM"/>
    </source>
</evidence>
<organism evidence="2 3">
    <name type="scientific">Mytilus coruscus</name>
    <name type="common">Sea mussel</name>
    <dbReference type="NCBI Taxonomy" id="42192"/>
    <lineage>
        <taxon>Eukaryota</taxon>
        <taxon>Metazoa</taxon>
        <taxon>Spiralia</taxon>
        <taxon>Lophotrochozoa</taxon>
        <taxon>Mollusca</taxon>
        <taxon>Bivalvia</taxon>
        <taxon>Autobranchia</taxon>
        <taxon>Pteriomorphia</taxon>
        <taxon>Mytilida</taxon>
        <taxon>Mytiloidea</taxon>
        <taxon>Mytilidae</taxon>
        <taxon>Mytilinae</taxon>
        <taxon>Mytilus</taxon>
    </lineage>
</organism>
<evidence type="ECO:0000313" key="2">
    <source>
        <dbReference type="EMBL" id="CAC5423437.1"/>
    </source>
</evidence>
<sequence>MVAISDNETENESENLESMETDSESDDEHTNNEEHISSNCIDGATGKDRESKTILGVSGLRFKQSQLKKSGKTRRNMMKFLPKVDKVKARSSPYVKQAESLQCAIRKCINIKGVVIPYINIMSLIYQQADDTTLTFSDKDSICKTMDVFEKYGKASGSKGNKSKSEILCIGVKLGNNKKMCDELNWKDKLKKIKAITKLWKLRQLTLFGRATVVSTLLMSRLWYTIAVNLIPKWALDDIKKCCLDFLWGHASHLVRKNSDKSNWGKGCEDIGSITGMNTVLAVVQSDLSLYDVTFDCKENAFKLLRGAEIANRDFECSMMFSDITVVSVIKLPSYIGDDEIKSKIESIRVKVVSPVYRRTVPILRLLIVLDS</sequence>
<feature type="region of interest" description="Disordered" evidence="1">
    <location>
        <begin position="1"/>
        <end position="47"/>
    </location>
</feature>
<evidence type="ECO:0000313" key="3">
    <source>
        <dbReference type="Proteomes" id="UP000507470"/>
    </source>
</evidence>
<evidence type="ECO:0000256" key="1">
    <source>
        <dbReference type="SAM" id="MobiDB-lite"/>
    </source>
</evidence>
<accession>A0A6J8ESF8</accession>
<dbReference type="AlphaFoldDB" id="A0A6J8ESF8"/>
<gene>
    <name evidence="2" type="ORF">MCOR_55442</name>
</gene>
<protein>
    <recommendedName>
        <fullName evidence="4">Reverse transcriptase domain-containing protein</fullName>
    </recommendedName>
</protein>
<dbReference type="EMBL" id="CACVKT020009786">
    <property type="protein sequence ID" value="CAC5423437.1"/>
    <property type="molecule type" value="Genomic_DNA"/>
</dbReference>
<feature type="compositionally biased region" description="Acidic residues" evidence="1">
    <location>
        <begin position="7"/>
        <end position="27"/>
    </location>
</feature>
<keyword evidence="3" id="KW-1185">Reference proteome</keyword>
<proteinExistence type="predicted"/>
<dbReference type="Proteomes" id="UP000507470">
    <property type="component" value="Unassembled WGS sequence"/>
</dbReference>
<name>A0A6J8ESF8_MYTCO</name>
<reference evidence="2 3" key="1">
    <citation type="submission" date="2020-06" db="EMBL/GenBank/DDBJ databases">
        <authorList>
            <person name="Li R."/>
            <person name="Bekaert M."/>
        </authorList>
    </citation>
    <scope>NUCLEOTIDE SEQUENCE [LARGE SCALE GENOMIC DNA]</scope>
    <source>
        <strain evidence="3">wild</strain>
    </source>
</reference>